<keyword evidence="2" id="KW-0812">Transmembrane</keyword>
<name>A0AAD3HGC2_9CHLO</name>
<keyword evidence="11" id="KW-1185">Reference proteome</keyword>
<evidence type="ECO:0000256" key="6">
    <source>
        <dbReference type="ARBA" id="ARBA00023136"/>
    </source>
</evidence>
<organism evidence="10 11">
    <name type="scientific">Astrephomene gubernaculifera</name>
    <dbReference type="NCBI Taxonomy" id="47775"/>
    <lineage>
        <taxon>Eukaryota</taxon>
        <taxon>Viridiplantae</taxon>
        <taxon>Chlorophyta</taxon>
        <taxon>core chlorophytes</taxon>
        <taxon>Chlorophyceae</taxon>
        <taxon>CS clade</taxon>
        <taxon>Chlamydomonadales</taxon>
        <taxon>Astrephomenaceae</taxon>
        <taxon>Astrephomene</taxon>
    </lineage>
</organism>
<evidence type="ECO:0000256" key="1">
    <source>
        <dbReference type="ARBA" id="ARBA00004479"/>
    </source>
</evidence>
<proteinExistence type="predicted"/>
<dbReference type="GO" id="GO:0000139">
    <property type="term" value="C:Golgi membrane"/>
    <property type="evidence" value="ECO:0007669"/>
    <property type="project" value="InterPro"/>
</dbReference>
<evidence type="ECO:0000256" key="9">
    <source>
        <dbReference type="SAM" id="SignalP"/>
    </source>
</evidence>
<evidence type="ECO:0000256" key="5">
    <source>
        <dbReference type="ARBA" id="ARBA00022989"/>
    </source>
</evidence>
<evidence type="ECO:0000256" key="4">
    <source>
        <dbReference type="ARBA" id="ARBA00022737"/>
    </source>
</evidence>
<reference evidence="10 11" key="1">
    <citation type="journal article" date="2021" name="Sci. Rep.">
        <title>Genome sequencing of the multicellular alga Astrephomene provides insights into convergent evolution of germ-soma differentiation.</title>
        <authorList>
            <person name="Yamashita S."/>
            <person name="Yamamoto K."/>
            <person name="Matsuzaki R."/>
            <person name="Suzuki S."/>
            <person name="Yamaguchi H."/>
            <person name="Hirooka S."/>
            <person name="Minakuchi Y."/>
            <person name="Miyagishima S."/>
            <person name="Kawachi M."/>
            <person name="Toyoda A."/>
            <person name="Nozaki H."/>
        </authorList>
    </citation>
    <scope>NUCLEOTIDE SEQUENCE [LARGE SCALE GENOMIC DNA]</scope>
    <source>
        <strain evidence="10 11">NIES-4017</strain>
    </source>
</reference>
<evidence type="ECO:0000313" key="11">
    <source>
        <dbReference type="Proteomes" id="UP001054857"/>
    </source>
</evidence>
<feature type="compositionally biased region" description="Polar residues" evidence="8">
    <location>
        <begin position="226"/>
        <end position="235"/>
    </location>
</feature>
<feature type="signal peptide" evidence="9">
    <location>
        <begin position="1"/>
        <end position="29"/>
    </location>
</feature>
<accession>A0AAD3HGC2</accession>
<dbReference type="InterPro" id="IPR001893">
    <property type="entry name" value="Cys-rich_GLG1_repeat"/>
</dbReference>
<keyword evidence="5" id="KW-1133">Transmembrane helix</keyword>
<keyword evidence="3 9" id="KW-0732">Signal</keyword>
<dbReference type="Pfam" id="PF00839">
    <property type="entry name" value="Cys_rich_FGFR"/>
    <property type="match status" value="9"/>
</dbReference>
<keyword evidence="6" id="KW-0472">Membrane</keyword>
<dbReference type="InterPro" id="IPR017873">
    <property type="entry name" value="Cys-rich_GLG1_repeat_euk"/>
</dbReference>
<dbReference type="AlphaFoldDB" id="A0AAD3HGC2"/>
<evidence type="ECO:0000256" key="3">
    <source>
        <dbReference type="ARBA" id="ARBA00022729"/>
    </source>
</evidence>
<comment type="subcellular location">
    <subcellularLocation>
        <location evidence="1">Membrane</location>
        <topology evidence="1">Single-pass type I membrane protein</topology>
    </subcellularLocation>
</comment>
<dbReference type="Proteomes" id="UP001054857">
    <property type="component" value="Unassembled WGS sequence"/>
</dbReference>
<evidence type="ECO:0000256" key="8">
    <source>
        <dbReference type="SAM" id="MobiDB-lite"/>
    </source>
</evidence>
<feature type="region of interest" description="Disordered" evidence="8">
    <location>
        <begin position="84"/>
        <end position="309"/>
    </location>
</feature>
<feature type="compositionally biased region" description="Gly residues" evidence="8">
    <location>
        <begin position="1183"/>
        <end position="1192"/>
    </location>
</feature>
<feature type="compositionally biased region" description="Low complexity" evidence="8">
    <location>
        <begin position="111"/>
        <end position="225"/>
    </location>
</feature>
<evidence type="ECO:0000313" key="10">
    <source>
        <dbReference type="EMBL" id="GFR39802.1"/>
    </source>
</evidence>
<sequence>MRTLPIRPIMHGWLWLVLLGASWAVGASADGTQPENTSASGRGLLQSAEKQVMSPDVPLQGVCSADIMQHCKHIFIKNAANAKHANKGKGGDHGHISSAAKQADAGTGSDAQGSAVAASQGTSAATQPATSTAAGAASARAASPSNSSARSTQQQSPQPAGTAAAATGTPAPAVTTPAAAAGSSSNANTTTARNATTTAAPAAAATSGAANGTAASGSTSTAAPTDVTSSVKTQTAPAAAGGGNSSDSSGAVSPTTNATSSSTQTPAASRAAASNTTTAALPVTTTAAPANTTSEGTSATSGTNTTSTSTTASNAAAALAAAAVAAGSARHLLAEAAGAAAAGTDVAGTSANASVVSLSDPLSMSLQLLGLQSSWSAQDMVTRGSAPIARCLRGVMHASEMSISPDIPDVTEECKQEVRSVLVSRASDVRLDPPLLATCAYDIAHRCAPRLGSDTGAVLGCLKASKPLLQPQCRIAVTQRQAAAAEDLSLDPDLQRACGAERRALCGAAGWGGGAAQACLLGHLRGSLPQIFSEVIFPEHEDGGDAGAVGGAGGNVTAAAGAGGVELSGNCSVALVQRLIEEGEDVRFNYRLSSSCAASKQLLCRDVRPGGAAVLRCLEAHLDSDDMQEECREALLEVRQVRSLDVRLDHTFVTSCGSDVRSLCDPRVGEQLGKSPAELPFGVWEPFECLRGQLELVRDATCRRHLYESVAAAYDDNRLDAGLMRGCHGEIAVLCSQHPARALECLQAQIDKFSRSDSPAMLKGKVSDGCLRVVVERRRQAATDVAFLPHLREACTREHATFCATPGLEGIRGLDCLVDHRASPGFSGRCGGALRDFLARAAADVRGLAGLQRDCAGEIHTLCKGVQPGEGRVVGCLREQRGNISSEGCRGQVVRLMGLIAEDHRLDVGLAQACGSDIQKYCAGVEAGDGQVHACLRRSWDHLAPGCREAEERVEQLEHEDVRLNPALMRECPVAISSFCSDVPPGASRVISCLQSHMGRGHFPPACRVALAALTDRAATKYSLNYRLRQQCEQDVQQLCADAVDEAGASAASLRGTGGAASEETALACLARQAGQLAPGCKAELQTLVKLSLSRYRIGMPLTSQCDGDVMARCQVDKIAAPFLESGYVLSCLARHAAQLHKPCWELVASMDDSQFKRAAAAETTAVTLQSLPGRGGSISSSSGGGGGGGGGGGVLDEATLQRLVGDVRRELEPRLYTNMEKQVAQVHVVARNVSGELLHSLAPRVSALLHATMSLLVLLAVGLA</sequence>
<gene>
    <name evidence="10" type="ORF">Agub_g290</name>
</gene>
<keyword evidence="4" id="KW-0677">Repeat</keyword>
<feature type="non-terminal residue" evidence="10">
    <location>
        <position position="1"/>
    </location>
</feature>
<dbReference type="PROSITE" id="PS51289">
    <property type="entry name" value="GLG1_C_RICH"/>
    <property type="match status" value="2"/>
</dbReference>
<dbReference type="InterPro" id="IPR039728">
    <property type="entry name" value="GLG1"/>
</dbReference>
<dbReference type="PANTHER" id="PTHR11884:SF1">
    <property type="entry name" value="GOLGI APPARATUS PROTEIN 1"/>
    <property type="match status" value="1"/>
</dbReference>
<evidence type="ECO:0000256" key="2">
    <source>
        <dbReference type="ARBA" id="ARBA00022692"/>
    </source>
</evidence>
<dbReference type="PANTHER" id="PTHR11884">
    <property type="entry name" value="SELECTIN LIGAND RELATED"/>
    <property type="match status" value="1"/>
</dbReference>
<keyword evidence="7" id="KW-0325">Glycoprotein</keyword>
<evidence type="ECO:0000256" key="7">
    <source>
        <dbReference type="ARBA" id="ARBA00023180"/>
    </source>
</evidence>
<protein>
    <recommendedName>
        <fullName evidence="12">Golgi apparatus protein 1</fullName>
    </recommendedName>
</protein>
<feature type="compositionally biased region" description="Low complexity" evidence="8">
    <location>
        <begin position="245"/>
        <end position="309"/>
    </location>
</feature>
<evidence type="ECO:0008006" key="12">
    <source>
        <dbReference type="Google" id="ProtNLM"/>
    </source>
</evidence>
<comment type="caution">
    <text evidence="10">The sequence shown here is derived from an EMBL/GenBank/DDBJ whole genome shotgun (WGS) entry which is preliminary data.</text>
</comment>
<feature type="chain" id="PRO_5042008966" description="Golgi apparatus protein 1" evidence="9">
    <location>
        <begin position="30"/>
        <end position="1265"/>
    </location>
</feature>
<dbReference type="EMBL" id="BMAR01000001">
    <property type="protein sequence ID" value="GFR39802.1"/>
    <property type="molecule type" value="Genomic_DNA"/>
</dbReference>
<feature type="region of interest" description="Disordered" evidence="8">
    <location>
        <begin position="1173"/>
        <end position="1192"/>
    </location>
</feature>